<sequence length="48" mass="4807">LAVADSLGADSTVVVGVGVRGVVEEVESPFFFLALAFGLGIASPDAQE</sequence>
<proteinExistence type="predicted"/>
<comment type="caution">
    <text evidence="1">The sequence shown here is derived from an EMBL/GenBank/DDBJ whole genome shotgun (WGS) entry which is preliminary data.</text>
</comment>
<dbReference type="EMBL" id="BKCJ011351596">
    <property type="protein sequence ID" value="GFD24331.1"/>
    <property type="molecule type" value="Genomic_DNA"/>
</dbReference>
<accession>A0A699US28</accession>
<name>A0A699US28_TANCI</name>
<feature type="non-terminal residue" evidence="1">
    <location>
        <position position="1"/>
    </location>
</feature>
<reference evidence="1" key="1">
    <citation type="journal article" date="2019" name="Sci. Rep.">
        <title>Draft genome of Tanacetum cinerariifolium, the natural source of mosquito coil.</title>
        <authorList>
            <person name="Yamashiro T."/>
            <person name="Shiraishi A."/>
            <person name="Satake H."/>
            <person name="Nakayama K."/>
        </authorList>
    </citation>
    <scope>NUCLEOTIDE SEQUENCE</scope>
</reference>
<organism evidence="1">
    <name type="scientific">Tanacetum cinerariifolium</name>
    <name type="common">Dalmatian daisy</name>
    <name type="synonym">Chrysanthemum cinerariifolium</name>
    <dbReference type="NCBI Taxonomy" id="118510"/>
    <lineage>
        <taxon>Eukaryota</taxon>
        <taxon>Viridiplantae</taxon>
        <taxon>Streptophyta</taxon>
        <taxon>Embryophyta</taxon>
        <taxon>Tracheophyta</taxon>
        <taxon>Spermatophyta</taxon>
        <taxon>Magnoliopsida</taxon>
        <taxon>eudicotyledons</taxon>
        <taxon>Gunneridae</taxon>
        <taxon>Pentapetalae</taxon>
        <taxon>asterids</taxon>
        <taxon>campanulids</taxon>
        <taxon>Asterales</taxon>
        <taxon>Asteraceae</taxon>
        <taxon>Asteroideae</taxon>
        <taxon>Anthemideae</taxon>
        <taxon>Anthemidinae</taxon>
        <taxon>Tanacetum</taxon>
    </lineage>
</organism>
<dbReference type="AlphaFoldDB" id="A0A699US28"/>
<gene>
    <name evidence="1" type="ORF">Tci_896300</name>
</gene>
<protein>
    <submittedName>
        <fullName evidence="1">Uncharacterized protein</fullName>
    </submittedName>
</protein>
<evidence type="ECO:0000313" key="1">
    <source>
        <dbReference type="EMBL" id="GFD24331.1"/>
    </source>
</evidence>